<evidence type="ECO:0000313" key="2">
    <source>
        <dbReference type="Proteomes" id="UP000531561"/>
    </source>
</evidence>
<gene>
    <name evidence="1" type="ORF">Bfra_008819</name>
</gene>
<dbReference type="RefSeq" id="XP_037190742.1">
    <property type="nucleotide sequence ID" value="XM_037339176.1"/>
</dbReference>
<reference evidence="1 2" key="1">
    <citation type="journal article" date="2020" name="Phytopathology">
        <title>A high-quality genome resource of Botrytis fragariae, a new and rapidly spreading fungal pathogen causing strawberry gray mold in the U.S.A.</title>
        <authorList>
            <person name="Wu Y."/>
            <person name="Saski C.A."/>
            <person name="Schnabel G."/>
            <person name="Xiao S."/>
            <person name="Hu M."/>
        </authorList>
    </citation>
    <scope>NUCLEOTIDE SEQUENCE [LARGE SCALE GENOMIC DNA]</scope>
    <source>
        <strain evidence="1 2">BVB16</strain>
    </source>
</reference>
<keyword evidence="2" id="KW-1185">Reference proteome</keyword>
<accession>A0A8H6AR21</accession>
<dbReference type="EMBL" id="JABFCT010000011">
    <property type="protein sequence ID" value="KAF5871795.1"/>
    <property type="molecule type" value="Genomic_DNA"/>
</dbReference>
<evidence type="ECO:0000313" key="1">
    <source>
        <dbReference type="EMBL" id="KAF5871795.1"/>
    </source>
</evidence>
<name>A0A8H6AR21_9HELO</name>
<dbReference type="AlphaFoldDB" id="A0A8H6AR21"/>
<organism evidence="1 2">
    <name type="scientific">Botrytis fragariae</name>
    <dbReference type="NCBI Taxonomy" id="1964551"/>
    <lineage>
        <taxon>Eukaryota</taxon>
        <taxon>Fungi</taxon>
        <taxon>Dikarya</taxon>
        <taxon>Ascomycota</taxon>
        <taxon>Pezizomycotina</taxon>
        <taxon>Leotiomycetes</taxon>
        <taxon>Helotiales</taxon>
        <taxon>Sclerotiniaceae</taxon>
        <taxon>Botrytis</taxon>
    </lineage>
</organism>
<dbReference type="GeneID" id="59262868"/>
<proteinExistence type="predicted"/>
<sequence>GGKKACWQDYIRGKFQAPERLKEPGGQKGRWAWFDLSDKLAITDLAVRQSRELQKTIGGTEVVRMNVVHHGLGIDEQVLKK</sequence>
<comment type="caution">
    <text evidence="1">The sequence shown here is derived from an EMBL/GenBank/DDBJ whole genome shotgun (WGS) entry which is preliminary data.</text>
</comment>
<protein>
    <submittedName>
        <fullName evidence="1">Uncharacterized protein</fullName>
    </submittedName>
</protein>
<dbReference type="Proteomes" id="UP000531561">
    <property type="component" value="Unassembled WGS sequence"/>
</dbReference>
<feature type="non-terminal residue" evidence="1">
    <location>
        <position position="81"/>
    </location>
</feature>